<accession>A0A645I8D1</accession>
<gene>
    <name evidence="1" type="ORF">SDC9_195210</name>
</gene>
<reference evidence="1" key="1">
    <citation type="submission" date="2019-08" db="EMBL/GenBank/DDBJ databases">
        <authorList>
            <person name="Kucharzyk K."/>
            <person name="Murdoch R.W."/>
            <person name="Higgins S."/>
            <person name="Loffler F."/>
        </authorList>
    </citation>
    <scope>NUCLEOTIDE SEQUENCE</scope>
</reference>
<dbReference type="AlphaFoldDB" id="A0A645I8D1"/>
<dbReference type="EMBL" id="VSSQ01109228">
    <property type="protein sequence ID" value="MPN47607.1"/>
    <property type="molecule type" value="Genomic_DNA"/>
</dbReference>
<sequence>MLEPVTVTIHLFADRMDTARNINCSNHVAFKKSFVTDLCNRIRDAELLYPIAIGKSFTANTLETVRQIYLVRRHTTAENIIADGGDAL</sequence>
<evidence type="ECO:0000313" key="1">
    <source>
        <dbReference type="EMBL" id="MPN47607.1"/>
    </source>
</evidence>
<proteinExistence type="predicted"/>
<organism evidence="1">
    <name type="scientific">bioreactor metagenome</name>
    <dbReference type="NCBI Taxonomy" id="1076179"/>
    <lineage>
        <taxon>unclassified sequences</taxon>
        <taxon>metagenomes</taxon>
        <taxon>ecological metagenomes</taxon>
    </lineage>
</organism>
<name>A0A645I8D1_9ZZZZ</name>
<comment type="caution">
    <text evidence="1">The sequence shown here is derived from an EMBL/GenBank/DDBJ whole genome shotgun (WGS) entry which is preliminary data.</text>
</comment>
<protein>
    <submittedName>
        <fullName evidence="1">Uncharacterized protein</fullName>
    </submittedName>
</protein>